<keyword evidence="1" id="KW-0472">Membrane</keyword>
<feature type="transmembrane region" description="Helical" evidence="1">
    <location>
        <begin position="240"/>
        <end position="260"/>
    </location>
</feature>
<evidence type="ECO:0000313" key="3">
    <source>
        <dbReference type="Proteomes" id="UP000289734"/>
    </source>
</evidence>
<keyword evidence="1" id="KW-1133">Transmembrane helix</keyword>
<feature type="transmembrane region" description="Helical" evidence="1">
    <location>
        <begin position="280"/>
        <end position="296"/>
    </location>
</feature>
<proteinExistence type="predicted"/>
<organism evidence="2 3">
    <name type="scientific">Flavobacterium piscinae</name>
    <dbReference type="NCBI Taxonomy" id="2506424"/>
    <lineage>
        <taxon>Bacteria</taxon>
        <taxon>Pseudomonadati</taxon>
        <taxon>Bacteroidota</taxon>
        <taxon>Flavobacteriia</taxon>
        <taxon>Flavobacteriales</taxon>
        <taxon>Flavobacteriaceae</taxon>
        <taxon>Flavobacterium</taxon>
    </lineage>
</organism>
<feature type="transmembrane region" description="Helical" evidence="1">
    <location>
        <begin position="180"/>
        <end position="200"/>
    </location>
</feature>
<evidence type="ECO:0000313" key="2">
    <source>
        <dbReference type="EMBL" id="RXR34660.1"/>
    </source>
</evidence>
<sequence length="335" mass="38971">MKTAQTDLFNTLAIVISLTLAFSIPFELFLFSYAILGPLHYLTEINWLEKNDYFIPHKKIIYAFYLIAFLLSIPAFFHILQSYFELGNDTQAWIRKFGKNLGLYGLLFILFFAFSLTLFRSIKKITVFNLFLVLPLIILLPQFNFISTIVIYFLPTLIHVYVFTALFMLAGYFKNNSQLGLLNIILLGSVPVLISLSRVIPQEYIPSIYTQQSMQASNMLQLNAKIFNLFSNDNNVFTPLAPLALKIQIFVAFAYTYHYLNWFAKTSVIGWYKIINTKKWMIIVSLWIISIIIYAVDFKTGIHVLFFMSMLHVILEFPLNFKIVNDLIQSKFLRK</sequence>
<keyword evidence="3" id="KW-1185">Reference proteome</keyword>
<dbReference type="OrthoDB" id="114919at2"/>
<accession>A0A4Q1KY53</accession>
<dbReference type="AlphaFoldDB" id="A0A4Q1KY53"/>
<feature type="transmembrane region" description="Helical" evidence="1">
    <location>
        <begin position="101"/>
        <end position="119"/>
    </location>
</feature>
<comment type="caution">
    <text evidence="2">The sequence shown here is derived from an EMBL/GenBank/DDBJ whole genome shotgun (WGS) entry which is preliminary data.</text>
</comment>
<feature type="transmembrane region" description="Helical" evidence="1">
    <location>
        <begin position="126"/>
        <end position="143"/>
    </location>
</feature>
<dbReference type="EMBL" id="SBKQ01000002">
    <property type="protein sequence ID" value="RXR34660.1"/>
    <property type="molecule type" value="Genomic_DNA"/>
</dbReference>
<feature type="transmembrane region" description="Helical" evidence="1">
    <location>
        <begin position="302"/>
        <end position="321"/>
    </location>
</feature>
<feature type="transmembrane region" description="Helical" evidence="1">
    <location>
        <begin position="60"/>
        <end position="81"/>
    </location>
</feature>
<protein>
    <submittedName>
        <fullName evidence="2">Uncharacterized protein</fullName>
    </submittedName>
</protein>
<reference evidence="3" key="1">
    <citation type="submission" date="2019-01" db="EMBL/GenBank/DDBJ databases">
        <title>Cytophagaceae bacterium strain CAR-16.</title>
        <authorList>
            <person name="Chen W.-M."/>
        </authorList>
    </citation>
    <scope>NUCLEOTIDE SEQUENCE [LARGE SCALE GENOMIC DNA]</scope>
    <source>
        <strain evidence="3">ICH-30</strain>
    </source>
</reference>
<name>A0A4Q1KY53_9FLAO</name>
<feature type="transmembrane region" description="Helical" evidence="1">
    <location>
        <begin position="12"/>
        <end position="39"/>
    </location>
</feature>
<evidence type="ECO:0000256" key="1">
    <source>
        <dbReference type="SAM" id="Phobius"/>
    </source>
</evidence>
<gene>
    <name evidence="2" type="ORF">EQG68_01775</name>
</gene>
<dbReference type="Proteomes" id="UP000289734">
    <property type="component" value="Unassembled WGS sequence"/>
</dbReference>
<feature type="transmembrane region" description="Helical" evidence="1">
    <location>
        <begin position="149"/>
        <end position="173"/>
    </location>
</feature>
<keyword evidence="1" id="KW-0812">Transmembrane</keyword>
<dbReference type="RefSeq" id="WP_129463072.1">
    <property type="nucleotide sequence ID" value="NZ_JACSXZ010000001.1"/>
</dbReference>